<evidence type="ECO:0000256" key="1">
    <source>
        <dbReference type="ARBA" id="ARBA00004259"/>
    </source>
</evidence>
<evidence type="ECO:0000256" key="2">
    <source>
        <dbReference type="ARBA" id="ARBA00005569"/>
    </source>
</evidence>
<dbReference type="InterPro" id="IPR037624">
    <property type="entry name" value="Nup133-like"/>
</dbReference>
<dbReference type="EMBL" id="JADCNM010000001">
    <property type="protein sequence ID" value="KAG0500676.1"/>
    <property type="molecule type" value="Genomic_DNA"/>
</dbReference>
<dbReference type="OrthoDB" id="103454at2759"/>
<accession>A0A835RYL9</accession>
<feature type="domain" description="Nucleoporin Nup133/Nup155-like C-terminal" evidence="9">
    <location>
        <begin position="812"/>
        <end position="887"/>
    </location>
</feature>
<dbReference type="GO" id="GO:0016973">
    <property type="term" value="P:poly(A)+ mRNA export from nucleus"/>
    <property type="evidence" value="ECO:0007669"/>
    <property type="project" value="TreeGrafter"/>
</dbReference>
<evidence type="ECO:0000313" key="11">
    <source>
        <dbReference type="EMBL" id="KAG0500676.1"/>
    </source>
</evidence>
<evidence type="ECO:0000256" key="4">
    <source>
        <dbReference type="ARBA" id="ARBA00022816"/>
    </source>
</evidence>
<evidence type="ECO:0000259" key="9">
    <source>
        <dbReference type="Pfam" id="PF03177"/>
    </source>
</evidence>
<keyword evidence="5" id="KW-0653">Protein transport</keyword>
<dbReference type="Gene3D" id="1.20.58.1380">
    <property type="match status" value="1"/>
</dbReference>
<dbReference type="Pfam" id="PF08801">
    <property type="entry name" value="Nucleoporin_N"/>
    <property type="match status" value="1"/>
</dbReference>
<evidence type="ECO:0000256" key="8">
    <source>
        <dbReference type="SAM" id="MobiDB-lite"/>
    </source>
</evidence>
<dbReference type="Gene3D" id="2.130.10.10">
    <property type="entry name" value="YVTN repeat-like/Quinoprotein amine dehydrogenase"/>
    <property type="match status" value="1"/>
</dbReference>
<dbReference type="Proteomes" id="UP000639772">
    <property type="component" value="Chromosome 1"/>
</dbReference>
<dbReference type="InterPro" id="IPR014908">
    <property type="entry name" value="Nucleoporin_Nup133/Nup155_N"/>
</dbReference>
<gene>
    <name evidence="11" type="ORF">HPP92_000748</name>
</gene>
<sequence length="1117" mass="125777">MFSPATRKSPLLRQKDRSRLDNAALAPSDSSPSTPQLPEQSVLPLLSPSIPNRPATGTPAPWVTRPSVAVRFPTRKNHEKGTDLDQTKPVDVGDFPSVLRNAQSELLQKGAYGKRFLMTYLVLLMQVILRQIKDSEVQCWNAILKPVVDVRKFWTHEIISSVADMGIKKDLAGQKHIWLLDMQVDSRGKEITILVATFCKDRLGGSSYTQYSLLTMLYKDAKNLTIENPGAISARFLEKKAPLQIIIPKARVEDEDFLFSMRLRVGGKPPGSAIVLSGDGTATVTHYIRGCTRLYQFDLPYDAGKVLDASVFPSAEDDEEGAWIVLTEKVGVWAVPEKAVLLGGVEPPERSLSRKGSCNEGVAQEEKRIQAFVGNMAPRRASSEAWGSGDRPRPVITSMVQRVVQDEEADALLGRLFHDFMLSGEIDGVFEKLRVKGAFEKEGETNVFARFSKSIVDTLAKHWTTTRGQELLASTIVSSLLSDKQQKHQNYLQFLALSKCHEELSSKQRNALLCIMEHGEKLASIIQLRDLQCTISQSHSSFTETQLSHSEVRMNGSLWDLIQLVGDRARRNTIMLMDRDNAEVFYSKVSDVDEIFYCLSHHIKYLIGDNLPYAIQVQRACDLSNACSVLIQGTLQYRMNNQAWYPSSEGFMPWNYHLVVRSGLWSVASSIMQLLKEAAIVDISKKSDLWSQLEVLTNILLEVYTGSIITKMERQEEHSGLVEEYSSRRDELLDSLFVYSKRFADAKYEDKYKGVEDFEAKEGIYREHYTAVLAIAKRHEGYQTLWRICYQLNDSGLLRSLMHDSCGPKGGFSKFVFDQLIKNHQYAKLLKLGEEFQEELASFLKDKIELRWLHEIFLSQFSSASETLHSLALYQDDSSALIDKLEFPKLQMRNSLADRRRLLNLSKIAAAAGKEIGFELEKRRIDADLHILKLQEEVLAFYGETTENLDMNKLIPSEELIKMCLRGDHPKLALLAFEVFAWTSSSFRSSNRSLLEACWWNAAEQDDWVALAAASTAGWSDEMALKQLRESILFQASNLCYGPETDTYGGGFDEVLPLMKDDVDFTSLRDSGSSVEAILMQHKNFSEAGKLMLTAITLGKEGIDVITEAEGELAMES</sequence>
<proteinExistence type="inferred from homology"/>
<feature type="compositionally biased region" description="Polar residues" evidence="8">
    <location>
        <begin position="28"/>
        <end position="39"/>
    </location>
</feature>
<protein>
    <recommendedName>
        <fullName evidence="13">Nuclear pore complex protein NUP133</fullName>
    </recommendedName>
</protein>
<comment type="similarity">
    <text evidence="2">Belongs to the nucleoporin Nup133 family.</text>
</comment>
<evidence type="ECO:0000259" key="10">
    <source>
        <dbReference type="Pfam" id="PF08801"/>
    </source>
</evidence>
<evidence type="ECO:0000256" key="3">
    <source>
        <dbReference type="ARBA" id="ARBA00022448"/>
    </source>
</evidence>
<dbReference type="InterPro" id="IPR015943">
    <property type="entry name" value="WD40/YVTN_repeat-like_dom_sf"/>
</dbReference>
<comment type="caution">
    <text evidence="11">The sequence shown here is derived from an EMBL/GenBank/DDBJ whole genome shotgun (WGS) entry which is preliminary data.</text>
</comment>
<organism evidence="11 12">
    <name type="scientific">Vanilla planifolia</name>
    <name type="common">Vanilla</name>
    <dbReference type="NCBI Taxonomy" id="51239"/>
    <lineage>
        <taxon>Eukaryota</taxon>
        <taxon>Viridiplantae</taxon>
        <taxon>Streptophyta</taxon>
        <taxon>Embryophyta</taxon>
        <taxon>Tracheophyta</taxon>
        <taxon>Spermatophyta</taxon>
        <taxon>Magnoliopsida</taxon>
        <taxon>Liliopsida</taxon>
        <taxon>Asparagales</taxon>
        <taxon>Orchidaceae</taxon>
        <taxon>Vanilloideae</taxon>
        <taxon>Vanilleae</taxon>
        <taxon>Vanilla</taxon>
    </lineage>
</organism>
<keyword evidence="7" id="KW-0539">Nucleus</keyword>
<evidence type="ECO:0000256" key="7">
    <source>
        <dbReference type="ARBA" id="ARBA00023242"/>
    </source>
</evidence>
<dbReference type="AlphaFoldDB" id="A0A835RYL9"/>
<dbReference type="GO" id="GO:0000972">
    <property type="term" value="P:transcription-dependent tethering of RNA polymerase II gene DNA at nuclear periphery"/>
    <property type="evidence" value="ECO:0007669"/>
    <property type="project" value="TreeGrafter"/>
</dbReference>
<feature type="region of interest" description="Disordered" evidence="8">
    <location>
        <begin position="1"/>
        <end position="66"/>
    </location>
</feature>
<dbReference type="GO" id="GO:0031080">
    <property type="term" value="C:nuclear pore outer ring"/>
    <property type="evidence" value="ECO:0007669"/>
    <property type="project" value="TreeGrafter"/>
</dbReference>
<name>A0A835RYL9_VANPL</name>
<reference evidence="11 12" key="1">
    <citation type="journal article" date="2020" name="Nat. Food">
        <title>A phased Vanilla planifolia genome enables genetic improvement of flavour and production.</title>
        <authorList>
            <person name="Hasing T."/>
            <person name="Tang H."/>
            <person name="Brym M."/>
            <person name="Khazi F."/>
            <person name="Huang T."/>
            <person name="Chambers A.H."/>
        </authorList>
    </citation>
    <scope>NUCLEOTIDE SEQUENCE [LARGE SCALE GENOMIC DNA]</scope>
    <source>
        <tissue evidence="11">Leaf</tissue>
    </source>
</reference>
<keyword evidence="6" id="KW-0811">Translocation</keyword>
<keyword evidence="4" id="KW-0509">mRNA transport</keyword>
<dbReference type="InterPro" id="IPR007187">
    <property type="entry name" value="Nucleoporin_Nup133/Nup155_C"/>
</dbReference>
<feature type="domain" description="Nucleoporin Nup133/Nup155-like N-terminal" evidence="10">
    <location>
        <begin position="134"/>
        <end position="333"/>
    </location>
</feature>
<evidence type="ECO:0000256" key="5">
    <source>
        <dbReference type="ARBA" id="ARBA00022927"/>
    </source>
</evidence>
<dbReference type="GO" id="GO:0017056">
    <property type="term" value="F:structural constituent of nuclear pore"/>
    <property type="evidence" value="ECO:0007669"/>
    <property type="project" value="InterPro"/>
</dbReference>
<evidence type="ECO:0000313" key="12">
    <source>
        <dbReference type="Proteomes" id="UP000639772"/>
    </source>
</evidence>
<comment type="subcellular location">
    <subcellularLocation>
        <location evidence="1">Nucleus envelope</location>
    </subcellularLocation>
</comment>
<dbReference type="GO" id="GO:0006606">
    <property type="term" value="P:protein import into nucleus"/>
    <property type="evidence" value="ECO:0007669"/>
    <property type="project" value="TreeGrafter"/>
</dbReference>
<dbReference type="PANTHER" id="PTHR13405">
    <property type="entry name" value="NUCLEAR PORE COMPLEX PROTEIN NUP133"/>
    <property type="match status" value="1"/>
</dbReference>
<dbReference type="PANTHER" id="PTHR13405:SF11">
    <property type="entry name" value="NUCLEAR PORE COMPLEX PROTEIN NUP133"/>
    <property type="match status" value="1"/>
</dbReference>
<evidence type="ECO:0008006" key="13">
    <source>
        <dbReference type="Google" id="ProtNLM"/>
    </source>
</evidence>
<dbReference type="Pfam" id="PF03177">
    <property type="entry name" value="Nucleoporin_C"/>
    <property type="match status" value="1"/>
</dbReference>
<keyword evidence="3" id="KW-0813">Transport</keyword>
<evidence type="ECO:0000256" key="6">
    <source>
        <dbReference type="ARBA" id="ARBA00023010"/>
    </source>
</evidence>